<dbReference type="PANTHER" id="PTHR30461:SF23">
    <property type="entry name" value="DNA RECOMBINASE-RELATED"/>
    <property type="match status" value="1"/>
</dbReference>
<dbReference type="SUPFAM" id="SSF53041">
    <property type="entry name" value="Resolvase-like"/>
    <property type="match status" value="1"/>
</dbReference>
<dbReference type="InterPro" id="IPR036162">
    <property type="entry name" value="Resolvase-like_N_sf"/>
</dbReference>
<feature type="domain" description="Resolvase/invertase-type recombinase catalytic" evidence="1">
    <location>
        <begin position="21"/>
        <end position="173"/>
    </location>
</feature>
<sequence>MEPMTIEERSMPEEPNLSLKRCAIYTRKSTNHLLDRDINSLVTQREICTAYIASQRYRGWAEVTQQYDDGGHSGSGLERPALARLMHDIEAGLVDAVVVYKIDRLTRSLLDFVRLIEIFDRRGIALVSISQAFDTSDSMGRMILNILLTFSQFERELISERVRDSIRTRKRHGKIHGGTAPFGYDYTSDGLSIVEEEAAIVRFIFAEFLRSRRYTSVMTAVREAGLKSTVKYTKRGAQRGGTQICAGLVYNVLRNPIYVGEIRGHDRTYPGQHPPIISRETWDAAQELSAERAKRRPHAKDTDHFLAGLLWDDLGRHMYLEVDWHRGKPYYCYASSNAMWSHAEFRRADRSNADRLESLVTAAIQTFLADRGKLREALKSLGLYGSDLDGLAAKGGQAAEMLGNIPRECMEEAIQALVERIEIGEESLSIAFRSIELQRFLQWIGKDAFRGRPADWPCSSARFELHVPVCAISAERWPVLNVTPSDSEAREKPDPKLLALLKRARKAQELLECRRDETLAQLAHRMECRPGFFSRLIRLNYLAPDITTAIIDGSQPAQLDASTLIKANLPMDWPLQRKLLGFPSPKRDFTPRNLFQRGMWPEGPK</sequence>
<evidence type="ECO:0000259" key="2">
    <source>
        <dbReference type="PROSITE" id="PS51737"/>
    </source>
</evidence>
<reference evidence="3 4" key="1">
    <citation type="submission" date="2019-12" db="EMBL/GenBank/DDBJ databases">
        <title>Genomic-based taxomic classification of the family Erythrobacteraceae.</title>
        <authorList>
            <person name="Xu L."/>
        </authorList>
    </citation>
    <scope>NUCLEOTIDE SEQUENCE [LARGE SCALE GENOMIC DNA]</scope>
    <source>
        <strain evidence="3 4">M0322</strain>
    </source>
</reference>
<dbReference type="Pfam" id="PF00239">
    <property type="entry name" value="Resolvase"/>
    <property type="match status" value="1"/>
</dbReference>
<dbReference type="Proteomes" id="UP000466966">
    <property type="component" value="Unassembled WGS sequence"/>
</dbReference>
<dbReference type="InterPro" id="IPR038109">
    <property type="entry name" value="DNA_bind_recomb_sf"/>
</dbReference>
<evidence type="ECO:0000259" key="1">
    <source>
        <dbReference type="PROSITE" id="PS51736"/>
    </source>
</evidence>
<dbReference type="PROSITE" id="PS51736">
    <property type="entry name" value="RECOMBINASES_3"/>
    <property type="match status" value="1"/>
</dbReference>
<gene>
    <name evidence="3" type="ORF">GRI99_08905</name>
</gene>
<accession>A0A844YXJ0</accession>
<dbReference type="Gene3D" id="3.90.1750.20">
    <property type="entry name" value="Putative Large Serine Recombinase, Chain B, Domain 2"/>
    <property type="match status" value="1"/>
</dbReference>
<name>A0A844YXJ0_9SPHN</name>
<dbReference type="SMART" id="SM00857">
    <property type="entry name" value="Resolvase"/>
    <property type="match status" value="1"/>
</dbReference>
<evidence type="ECO:0000313" key="3">
    <source>
        <dbReference type="EMBL" id="MXO71756.1"/>
    </source>
</evidence>
<dbReference type="GO" id="GO:0000150">
    <property type="term" value="F:DNA strand exchange activity"/>
    <property type="evidence" value="ECO:0007669"/>
    <property type="project" value="InterPro"/>
</dbReference>
<dbReference type="InterPro" id="IPR050639">
    <property type="entry name" value="SSR_resolvase"/>
</dbReference>
<keyword evidence="4" id="KW-1185">Reference proteome</keyword>
<evidence type="ECO:0008006" key="5">
    <source>
        <dbReference type="Google" id="ProtNLM"/>
    </source>
</evidence>
<comment type="caution">
    <text evidence="3">The sequence shown here is derived from an EMBL/GenBank/DDBJ whole genome shotgun (WGS) entry which is preliminary data.</text>
</comment>
<dbReference type="InterPro" id="IPR006119">
    <property type="entry name" value="Resolv_N"/>
</dbReference>
<evidence type="ECO:0000313" key="4">
    <source>
        <dbReference type="Proteomes" id="UP000466966"/>
    </source>
</evidence>
<dbReference type="Pfam" id="PF07508">
    <property type="entry name" value="Recombinase"/>
    <property type="match status" value="1"/>
</dbReference>
<dbReference type="GO" id="GO:0003677">
    <property type="term" value="F:DNA binding"/>
    <property type="evidence" value="ECO:0007669"/>
    <property type="project" value="InterPro"/>
</dbReference>
<protein>
    <recommendedName>
        <fullName evidence="5">Recombinase family protein</fullName>
    </recommendedName>
</protein>
<dbReference type="EMBL" id="WTYV01000003">
    <property type="protein sequence ID" value="MXO71756.1"/>
    <property type="molecule type" value="Genomic_DNA"/>
</dbReference>
<feature type="domain" description="Recombinase" evidence="2">
    <location>
        <begin position="181"/>
        <end position="295"/>
    </location>
</feature>
<dbReference type="Gene3D" id="3.40.50.1390">
    <property type="entry name" value="Resolvase, N-terminal catalytic domain"/>
    <property type="match status" value="1"/>
</dbReference>
<dbReference type="InterPro" id="IPR011109">
    <property type="entry name" value="DNA_bind_recombinase_dom"/>
</dbReference>
<dbReference type="PANTHER" id="PTHR30461">
    <property type="entry name" value="DNA-INVERTASE FROM LAMBDOID PROPHAGE"/>
    <property type="match status" value="1"/>
</dbReference>
<dbReference type="CDD" id="cd00338">
    <property type="entry name" value="Ser_Recombinase"/>
    <property type="match status" value="1"/>
</dbReference>
<proteinExistence type="predicted"/>
<organism evidence="3 4">
    <name type="scientific">Alteraurantiacibacter buctensis</name>
    <dbReference type="NCBI Taxonomy" id="1503981"/>
    <lineage>
        <taxon>Bacteria</taxon>
        <taxon>Pseudomonadati</taxon>
        <taxon>Pseudomonadota</taxon>
        <taxon>Alphaproteobacteria</taxon>
        <taxon>Sphingomonadales</taxon>
        <taxon>Erythrobacteraceae</taxon>
        <taxon>Alteraurantiacibacter</taxon>
    </lineage>
</organism>
<dbReference type="AlphaFoldDB" id="A0A844YXJ0"/>
<dbReference type="PROSITE" id="PS51737">
    <property type="entry name" value="RECOMBINASE_DNA_BIND"/>
    <property type="match status" value="1"/>
</dbReference>